<evidence type="ECO:0000313" key="3">
    <source>
        <dbReference type="EMBL" id="GEU46342.1"/>
    </source>
</evidence>
<dbReference type="EMBL" id="BKCJ010002112">
    <property type="protein sequence ID" value="GEU46342.1"/>
    <property type="molecule type" value="Genomic_DNA"/>
</dbReference>
<feature type="region of interest" description="Disordered" evidence="1">
    <location>
        <begin position="63"/>
        <end position="87"/>
    </location>
</feature>
<comment type="caution">
    <text evidence="3">The sequence shown here is derived from an EMBL/GenBank/DDBJ whole genome shotgun (WGS) entry which is preliminary data.</text>
</comment>
<proteinExistence type="predicted"/>
<organism evidence="3">
    <name type="scientific">Tanacetum cinerariifolium</name>
    <name type="common">Dalmatian daisy</name>
    <name type="synonym">Chrysanthemum cinerariifolium</name>
    <dbReference type="NCBI Taxonomy" id="118510"/>
    <lineage>
        <taxon>Eukaryota</taxon>
        <taxon>Viridiplantae</taxon>
        <taxon>Streptophyta</taxon>
        <taxon>Embryophyta</taxon>
        <taxon>Tracheophyta</taxon>
        <taxon>Spermatophyta</taxon>
        <taxon>Magnoliopsida</taxon>
        <taxon>eudicotyledons</taxon>
        <taxon>Gunneridae</taxon>
        <taxon>Pentapetalae</taxon>
        <taxon>asterids</taxon>
        <taxon>campanulids</taxon>
        <taxon>Asterales</taxon>
        <taxon>Asteraceae</taxon>
        <taxon>Asteroideae</taxon>
        <taxon>Anthemideae</taxon>
        <taxon>Anthemidinae</taxon>
        <taxon>Tanacetum</taxon>
    </lineage>
</organism>
<dbReference type="AlphaFoldDB" id="A0A6L2KCA4"/>
<name>A0A6L2KCA4_TANCI</name>
<reference evidence="3" key="1">
    <citation type="journal article" date="2019" name="Sci. Rep.">
        <title>Draft genome of Tanacetum cinerariifolium, the natural source of mosquito coil.</title>
        <authorList>
            <person name="Yamashiro T."/>
            <person name="Shiraishi A."/>
            <person name="Satake H."/>
            <person name="Nakayama K."/>
        </authorList>
    </citation>
    <scope>NUCLEOTIDE SEQUENCE</scope>
</reference>
<accession>A0A6L2KCA4</accession>
<dbReference type="InterPro" id="IPR013103">
    <property type="entry name" value="RVT_2"/>
</dbReference>
<protein>
    <submittedName>
        <fullName evidence="3">Gag-Pol polyprotein</fullName>
    </submittedName>
</protein>
<sequence>MVINSPCLTNKKKLAIPGKTATSKESSNSLMADSLLKTMVPTKLVKPQGFNLRPNTVCKALKTQKPKRAKRGQDTMIPQSSGPSKKVGDEAIYIGEDDRVVMAATTATSLEAKQESGNINKTRSMATLNEPSPQGTGLGSGPRCQDTTLRDVAAQTSKNMIIYQMDVKMTFLDGELKEEVYVSQPEGFVDPNHPTHVYRLKKALYGLKQAPRACKTCEVLFGLGFPTSSSILSRLPRGSSYALVEPKNNIHLGSTNAYDEPLGNLDKMEDEICPRVHGQDFDELPTDEVIMSFLKELGHTKEIKTLTGVVFDQMHQPWRSFAILMNKSLSRKTTGLEKLHLSRAQIL</sequence>
<evidence type="ECO:0000256" key="1">
    <source>
        <dbReference type="SAM" id="MobiDB-lite"/>
    </source>
</evidence>
<evidence type="ECO:0000259" key="2">
    <source>
        <dbReference type="Pfam" id="PF07727"/>
    </source>
</evidence>
<dbReference type="Pfam" id="PF07727">
    <property type="entry name" value="RVT_2"/>
    <property type="match status" value="1"/>
</dbReference>
<feature type="region of interest" description="Disordered" evidence="1">
    <location>
        <begin position="125"/>
        <end position="144"/>
    </location>
</feature>
<gene>
    <name evidence="3" type="ORF">Tci_018320</name>
</gene>
<feature type="domain" description="Reverse transcriptase Ty1/copia-type" evidence="2">
    <location>
        <begin position="153"/>
        <end position="230"/>
    </location>
</feature>
<feature type="compositionally biased region" description="Polar residues" evidence="1">
    <location>
        <begin position="125"/>
        <end position="135"/>
    </location>
</feature>